<keyword evidence="6" id="KW-1185">Reference proteome</keyword>
<dbReference type="SUPFAM" id="SSF55248">
    <property type="entry name" value="PCD-like"/>
    <property type="match status" value="1"/>
</dbReference>
<dbReference type="GO" id="GO:0006729">
    <property type="term" value="P:tetrahydrobiopterin biosynthetic process"/>
    <property type="evidence" value="ECO:0007669"/>
    <property type="project" value="InterPro"/>
</dbReference>
<dbReference type="InterPro" id="IPR036428">
    <property type="entry name" value="PCD_sf"/>
</dbReference>
<dbReference type="EMBL" id="CP002159">
    <property type="protein sequence ID" value="ADL55433.1"/>
    <property type="molecule type" value="Genomic_DNA"/>
</dbReference>
<gene>
    <name evidence="5" type="ordered locus">Galf_1407</name>
</gene>
<organism evidence="5 6">
    <name type="scientific">Gallionella capsiferriformans (strain ES-2)</name>
    <name type="common">Gallionella ferruginea capsiferriformans (strain ES-2)</name>
    <dbReference type="NCBI Taxonomy" id="395494"/>
    <lineage>
        <taxon>Bacteria</taxon>
        <taxon>Pseudomonadati</taxon>
        <taxon>Pseudomonadota</taxon>
        <taxon>Betaproteobacteria</taxon>
        <taxon>Nitrosomonadales</taxon>
        <taxon>Gallionellaceae</taxon>
        <taxon>Gallionella</taxon>
    </lineage>
</organism>
<reference evidence="5 6" key="1">
    <citation type="submission" date="2010-08" db="EMBL/GenBank/DDBJ databases">
        <title>Complete sequence of Gallionella capsiferriformans ES-2.</title>
        <authorList>
            <consortium name="US DOE Joint Genome Institute"/>
            <person name="Lucas S."/>
            <person name="Copeland A."/>
            <person name="Lapidus A."/>
            <person name="Cheng J.-F."/>
            <person name="Bruce D."/>
            <person name="Goodwin L."/>
            <person name="Pitluck S."/>
            <person name="Chertkov O."/>
            <person name="Davenport K.W."/>
            <person name="Detter J.C."/>
            <person name="Han C."/>
            <person name="Tapia R."/>
            <person name="Land M."/>
            <person name="Hauser L."/>
            <person name="Chang Y.-J."/>
            <person name="Jeffries C."/>
            <person name="Kyrpides N."/>
            <person name="Ivanova N."/>
            <person name="Mikhailova N."/>
            <person name="Shelobolina E.S."/>
            <person name="Picardal F."/>
            <person name="Roden E."/>
            <person name="Emerson D."/>
            <person name="Woyke T."/>
        </authorList>
    </citation>
    <scope>NUCLEOTIDE SEQUENCE [LARGE SCALE GENOMIC DNA]</scope>
    <source>
        <strain evidence="5 6">ES-2</strain>
    </source>
</reference>
<dbReference type="EC" id="4.2.1.96" evidence="4"/>
<dbReference type="InterPro" id="IPR001533">
    <property type="entry name" value="Pterin_deHydtase"/>
</dbReference>
<proteinExistence type="inferred from homology"/>
<sequence length="126" mass="14733">MYLEPTFTSLSEDIMDNVFDLTHKQCKPCEVGTPPLTQDEIITLMKQLDDWVQYNQLIGKTFEFKNYYQTMAFVNVVAWISHREDHHPDLKVSYNRCQIEYSTHAINGLSENDFICAAKVDAFFKI</sequence>
<dbReference type="HOGENOM" id="CLU_081974_2_1_4"/>
<evidence type="ECO:0000313" key="5">
    <source>
        <dbReference type="EMBL" id="ADL55433.1"/>
    </source>
</evidence>
<dbReference type="NCBIfam" id="NF002019">
    <property type="entry name" value="PRK00823.1-4"/>
    <property type="match status" value="1"/>
</dbReference>
<dbReference type="PANTHER" id="PTHR12599:SF0">
    <property type="entry name" value="PTERIN-4-ALPHA-CARBINOLAMINE DEHYDRATASE"/>
    <property type="match status" value="1"/>
</dbReference>
<evidence type="ECO:0000256" key="3">
    <source>
        <dbReference type="ARBA" id="ARBA00023239"/>
    </source>
</evidence>
<protein>
    <recommendedName>
        <fullName evidence="4">Putative pterin-4-alpha-carbinolamine dehydratase</fullName>
        <shortName evidence="4">PHS</shortName>
        <ecNumber evidence="4">4.2.1.96</ecNumber>
    </recommendedName>
    <alternativeName>
        <fullName evidence="4">4-alpha-hydroxy-tetrahydropterin dehydratase</fullName>
    </alternativeName>
    <alternativeName>
        <fullName evidence="4">Pterin carbinolamine dehydratase</fullName>
        <shortName evidence="4">PCD</shortName>
    </alternativeName>
</protein>
<keyword evidence="3 4" id="KW-0456">Lyase</keyword>
<evidence type="ECO:0000256" key="2">
    <source>
        <dbReference type="ARBA" id="ARBA00006472"/>
    </source>
</evidence>
<dbReference type="KEGG" id="gca:Galf_1407"/>
<dbReference type="Proteomes" id="UP000001235">
    <property type="component" value="Chromosome"/>
</dbReference>
<dbReference type="eggNOG" id="COG2154">
    <property type="taxonomic scope" value="Bacteria"/>
</dbReference>
<evidence type="ECO:0000256" key="1">
    <source>
        <dbReference type="ARBA" id="ARBA00001554"/>
    </source>
</evidence>
<evidence type="ECO:0000256" key="4">
    <source>
        <dbReference type="HAMAP-Rule" id="MF_00434"/>
    </source>
</evidence>
<dbReference type="CDD" id="cd00913">
    <property type="entry name" value="PCD_DCoH_subfamily_a"/>
    <property type="match status" value="1"/>
</dbReference>
<dbReference type="Gene3D" id="3.30.1360.20">
    <property type="entry name" value="Transcriptional coactivator/pterin dehydratase"/>
    <property type="match status" value="1"/>
</dbReference>
<evidence type="ECO:0000313" key="6">
    <source>
        <dbReference type="Proteomes" id="UP000001235"/>
    </source>
</evidence>
<dbReference type="GO" id="GO:0008124">
    <property type="term" value="F:4-alpha-hydroxytetrahydrobiopterin dehydratase activity"/>
    <property type="evidence" value="ECO:0007669"/>
    <property type="project" value="UniProtKB-UniRule"/>
</dbReference>
<accession>D9SFY6</accession>
<comment type="similarity">
    <text evidence="2 4">Belongs to the pterin-4-alpha-carbinolamine dehydratase family.</text>
</comment>
<dbReference type="STRING" id="395494.Galf_1407"/>
<comment type="catalytic activity">
    <reaction evidence="1 4">
        <text>(4aS,6R)-4a-hydroxy-L-erythro-5,6,7,8-tetrahydrobiopterin = (6R)-L-erythro-6,7-dihydrobiopterin + H2O</text>
        <dbReference type="Rhea" id="RHEA:11920"/>
        <dbReference type="ChEBI" id="CHEBI:15377"/>
        <dbReference type="ChEBI" id="CHEBI:15642"/>
        <dbReference type="ChEBI" id="CHEBI:43120"/>
        <dbReference type="EC" id="4.2.1.96"/>
    </reaction>
</comment>
<name>D9SFY6_GALCS</name>
<dbReference type="PANTHER" id="PTHR12599">
    <property type="entry name" value="PTERIN-4-ALPHA-CARBINOLAMINE DEHYDRATASE"/>
    <property type="match status" value="1"/>
</dbReference>
<dbReference type="HAMAP" id="MF_00434">
    <property type="entry name" value="Pterin_4_alpha"/>
    <property type="match status" value="1"/>
</dbReference>
<dbReference type="Pfam" id="PF01329">
    <property type="entry name" value="Pterin_4a"/>
    <property type="match status" value="1"/>
</dbReference>
<dbReference type="AlphaFoldDB" id="D9SFY6"/>